<dbReference type="Gene3D" id="3.40.720.10">
    <property type="entry name" value="Alkaline Phosphatase, subunit A"/>
    <property type="match status" value="1"/>
</dbReference>
<evidence type="ECO:0000256" key="2">
    <source>
        <dbReference type="SAM" id="Phobius"/>
    </source>
</evidence>
<feature type="signal peptide" evidence="3">
    <location>
        <begin position="1"/>
        <end position="35"/>
    </location>
</feature>
<keyword evidence="2" id="KW-0472">Membrane</keyword>
<keyword evidence="3" id="KW-0732">Signal</keyword>
<dbReference type="PANTHER" id="PTHR42693">
    <property type="entry name" value="ARYLSULFATASE FAMILY MEMBER"/>
    <property type="match status" value="1"/>
</dbReference>
<proteinExistence type="inferred from homology"/>
<dbReference type="GO" id="GO:0004065">
    <property type="term" value="F:arylsulfatase activity"/>
    <property type="evidence" value="ECO:0007669"/>
    <property type="project" value="TreeGrafter"/>
</dbReference>
<feature type="domain" description="Sulfatase N-terminal" evidence="4">
    <location>
        <begin position="45"/>
        <end position="450"/>
    </location>
</feature>
<evidence type="ECO:0000256" key="1">
    <source>
        <dbReference type="ARBA" id="ARBA00008779"/>
    </source>
</evidence>
<gene>
    <name evidence="5" type="ORF">GJ700_18945</name>
</gene>
<dbReference type="CDD" id="cd16025">
    <property type="entry name" value="PAS_like"/>
    <property type="match status" value="1"/>
</dbReference>
<keyword evidence="2" id="KW-0812">Transmembrane</keyword>
<reference evidence="5 6" key="1">
    <citation type="submission" date="2019-11" db="EMBL/GenBank/DDBJ databases">
        <title>Novel species isolated from a subtropical stream in China.</title>
        <authorList>
            <person name="Lu H."/>
        </authorList>
    </citation>
    <scope>NUCLEOTIDE SEQUENCE [LARGE SCALE GENOMIC DNA]</scope>
    <source>
        <strain evidence="5 6">FT92W</strain>
    </source>
</reference>
<dbReference type="Gene3D" id="3.30.1120.10">
    <property type="match status" value="1"/>
</dbReference>
<evidence type="ECO:0000313" key="5">
    <source>
        <dbReference type="EMBL" id="MRV73792.1"/>
    </source>
</evidence>
<keyword evidence="2" id="KW-1133">Transmembrane helix</keyword>
<feature type="transmembrane region" description="Helical" evidence="2">
    <location>
        <begin position="581"/>
        <end position="603"/>
    </location>
</feature>
<protein>
    <submittedName>
        <fullName evidence="5">Sulfatase-like hydrolase/transferase</fullName>
    </submittedName>
</protein>
<dbReference type="InterPro" id="IPR050738">
    <property type="entry name" value="Sulfatase"/>
</dbReference>
<evidence type="ECO:0000259" key="4">
    <source>
        <dbReference type="Pfam" id="PF00884"/>
    </source>
</evidence>
<dbReference type="InterPro" id="IPR017850">
    <property type="entry name" value="Alkaline_phosphatase_core_sf"/>
</dbReference>
<evidence type="ECO:0000256" key="3">
    <source>
        <dbReference type="SAM" id="SignalP"/>
    </source>
</evidence>
<keyword evidence="6" id="KW-1185">Reference proteome</keyword>
<dbReference type="Proteomes" id="UP000446768">
    <property type="component" value="Unassembled WGS sequence"/>
</dbReference>
<dbReference type="EMBL" id="WKJJ01000011">
    <property type="protein sequence ID" value="MRV73792.1"/>
    <property type="molecule type" value="Genomic_DNA"/>
</dbReference>
<dbReference type="PANTHER" id="PTHR42693:SF33">
    <property type="entry name" value="ARYLSULFATASE"/>
    <property type="match status" value="1"/>
</dbReference>
<name>A0A7X2IQ85_9BURK</name>
<dbReference type="AlphaFoldDB" id="A0A7X2IQ85"/>
<dbReference type="Pfam" id="PF00884">
    <property type="entry name" value="Sulfatase"/>
    <property type="match status" value="1"/>
</dbReference>
<comment type="similarity">
    <text evidence="1">Belongs to the sulfatase family.</text>
</comment>
<dbReference type="SUPFAM" id="SSF53649">
    <property type="entry name" value="Alkaline phosphatase-like"/>
    <property type="match status" value="1"/>
</dbReference>
<organism evidence="5 6">
    <name type="scientific">Pseudoduganella rivuli</name>
    <dbReference type="NCBI Taxonomy" id="2666085"/>
    <lineage>
        <taxon>Bacteria</taxon>
        <taxon>Pseudomonadati</taxon>
        <taxon>Pseudomonadota</taxon>
        <taxon>Betaproteobacteria</taxon>
        <taxon>Burkholderiales</taxon>
        <taxon>Oxalobacteraceae</taxon>
        <taxon>Telluria group</taxon>
        <taxon>Pseudoduganella</taxon>
    </lineage>
</organism>
<feature type="chain" id="PRO_5030765900" evidence="3">
    <location>
        <begin position="36"/>
        <end position="616"/>
    </location>
</feature>
<comment type="caution">
    <text evidence="5">The sequence shown here is derived from an EMBL/GenBank/DDBJ whole genome shotgun (WGS) entry which is preliminary data.</text>
</comment>
<dbReference type="GO" id="GO:0016740">
    <property type="term" value="F:transferase activity"/>
    <property type="evidence" value="ECO:0007669"/>
    <property type="project" value="UniProtKB-KW"/>
</dbReference>
<keyword evidence="5" id="KW-0378">Hydrolase</keyword>
<dbReference type="RefSeq" id="WP_154376694.1">
    <property type="nucleotide sequence ID" value="NZ_WKJJ01000011.1"/>
</dbReference>
<accession>A0A7X2IQ85</accession>
<evidence type="ECO:0000313" key="6">
    <source>
        <dbReference type="Proteomes" id="UP000446768"/>
    </source>
</evidence>
<keyword evidence="5" id="KW-0808">Transferase</keyword>
<dbReference type="InterPro" id="IPR000917">
    <property type="entry name" value="Sulfatase_N"/>
</dbReference>
<sequence>MTVIRPAWPPRSMRYLAGIVCVWLGISLAAPAAHAQTANGAAQRPNIVFILVDDAGFSDFGAYGGEIATPNLDQIAASGVRLTNFHTASTCEASRAMLMSGIDNHRAGAGTLKVVQAENQRGKPGYEGYLSDQAHSLGTLLKDGGYATFYAGKWNLGDGIARSPGARGWSRYIALEQTGADNFEDGKMYAPLNLKAVRWEDGKQAALPAGFFSSNHYMDRLIRYIDEGRGNHQPFFAMLAPQAVHSPLQAPDADIAKYLHRYHGGWVPIRQERYRRQVEMGLLPAGLQLTRAPGARDWDRLSAEERRGYARKMAVFAAMLDNLDQNVGRLRAYLKQIGQLDNTAFVVMSDNGADPYELNRLNLPFKLWYNVRFNLDPETLGQKGSYAHYGQDWAEVSNTPFALFKGTAGEGGMRVPFMLSYPARIQPGQISHGFAYATDFLPTMLDLAGIPLPGADYRGQRLHAPTGTSLMAHLAGFRPAFHGGGEAIGFEATGAEALFKGKYKLVRNTAPFGDGKPRLIDLAADPLEANDLSAGKPEVLRDMQAEMAQYVLQNGVIRPPPGFNGPRQVLINNWPILARQLAPMLAAAALALVLVLAGLGFGWRRWRRSRNGEAVQ</sequence>